<proteinExistence type="predicted"/>
<dbReference type="AlphaFoldDB" id="A0A363NVF7"/>
<dbReference type="Proteomes" id="UP000250831">
    <property type="component" value="Unassembled WGS sequence"/>
</dbReference>
<evidence type="ECO:0000313" key="1">
    <source>
        <dbReference type="EMBL" id="PUV24720.1"/>
    </source>
</evidence>
<gene>
    <name evidence="1" type="ORF">DCO56_07005</name>
</gene>
<sequence>MSLSYLYQFENYRSPFWAFAIHDGHHIDADLEPHLHISPENRLREEDPYTAILAELPFNRFVCGTSRFQLDLNRNKDGAIYLTPEQSWGIQVWETDLPQQYKDQLYESYDRLYQKIVQQIQNTIDRYGYFVVYDIHSYNARRDGPDTVVDQINNPQINIGTEHNHSKWQELTRSFMDVLRTGKDGQAYDVRENVKFKGGFLSSYLNEQFGDKGCVFSIEFRKDFMNEWTGEVYPQKLQEYKQLLMQSIETLESYFAYER</sequence>
<evidence type="ECO:0008006" key="3">
    <source>
        <dbReference type="Google" id="ProtNLM"/>
    </source>
</evidence>
<dbReference type="Gene3D" id="3.40.630.40">
    <property type="entry name" value="Zn-dependent exopeptidases"/>
    <property type="match status" value="1"/>
</dbReference>
<dbReference type="EMBL" id="QCXX01000002">
    <property type="protein sequence ID" value="PUV24720.1"/>
    <property type="molecule type" value="Genomic_DNA"/>
</dbReference>
<accession>A0A363NVF7</accession>
<protein>
    <recommendedName>
        <fullName evidence="3">N-formylglutamate amidohydrolase</fullName>
    </recommendedName>
</protein>
<dbReference type="Pfam" id="PF05013">
    <property type="entry name" value="FGase"/>
    <property type="match status" value="1"/>
</dbReference>
<comment type="caution">
    <text evidence="1">The sequence shown here is derived from an EMBL/GenBank/DDBJ whole genome shotgun (WGS) entry which is preliminary data.</text>
</comment>
<dbReference type="RefSeq" id="WP_108633055.1">
    <property type="nucleotide sequence ID" value="NZ_QCXX01000002.1"/>
</dbReference>
<dbReference type="SUPFAM" id="SSF53187">
    <property type="entry name" value="Zn-dependent exopeptidases"/>
    <property type="match status" value="1"/>
</dbReference>
<name>A0A363NVF7_9SPHI</name>
<dbReference type="OrthoDB" id="9785840at2"/>
<evidence type="ECO:0000313" key="2">
    <source>
        <dbReference type="Proteomes" id="UP000250831"/>
    </source>
</evidence>
<dbReference type="InterPro" id="IPR007709">
    <property type="entry name" value="N-FG_amidohydro"/>
</dbReference>
<reference evidence="1 2" key="1">
    <citation type="submission" date="2018-04" db="EMBL/GenBank/DDBJ databases">
        <title>Sphingobacterium sp. M46 Genome.</title>
        <authorList>
            <person name="Cheng J."/>
            <person name="Li Y."/>
        </authorList>
    </citation>
    <scope>NUCLEOTIDE SEQUENCE [LARGE SCALE GENOMIC DNA]</scope>
    <source>
        <strain evidence="1 2">M46</strain>
    </source>
</reference>
<keyword evidence="2" id="KW-1185">Reference proteome</keyword>
<organism evidence="1 2">
    <name type="scientific">Sphingobacterium athyrii</name>
    <dbReference type="NCBI Taxonomy" id="2152717"/>
    <lineage>
        <taxon>Bacteria</taxon>
        <taxon>Pseudomonadati</taxon>
        <taxon>Bacteroidota</taxon>
        <taxon>Sphingobacteriia</taxon>
        <taxon>Sphingobacteriales</taxon>
        <taxon>Sphingobacteriaceae</taxon>
        <taxon>Sphingobacterium</taxon>
    </lineage>
</organism>